<dbReference type="Proteomes" id="UP000016646">
    <property type="component" value="Unassembled WGS sequence"/>
</dbReference>
<evidence type="ECO:0000256" key="1">
    <source>
        <dbReference type="SAM" id="SignalP"/>
    </source>
</evidence>
<organism evidence="3 5">
    <name type="scientific">Treponema socranskii subsp. socranskii VPI DR56BR1116 = ATCC 35536</name>
    <dbReference type="NCBI Taxonomy" id="1125725"/>
    <lineage>
        <taxon>Bacteria</taxon>
        <taxon>Pseudomonadati</taxon>
        <taxon>Spirochaetota</taxon>
        <taxon>Spirochaetia</taxon>
        <taxon>Spirochaetales</taxon>
        <taxon>Treponemataceae</taxon>
        <taxon>Treponema</taxon>
    </lineage>
</organism>
<feature type="domain" description="GH29D-like beta-sandwich" evidence="2">
    <location>
        <begin position="28"/>
        <end position="87"/>
    </location>
</feature>
<feature type="signal peptide" evidence="1">
    <location>
        <begin position="1"/>
        <end position="20"/>
    </location>
</feature>
<proteinExistence type="predicted"/>
<dbReference type="AlphaFoldDB" id="U1GNW5"/>
<comment type="caution">
    <text evidence="3">The sequence shown here is derived from an EMBL/GenBank/DDBJ whole genome shotgun (WGS) entry which is preliminary data.</text>
</comment>
<dbReference type="eggNOG" id="ENOG5030IF3">
    <property type="taxonomic scope" value="Bacteria"/>
</dbReference>
<dbReference type="PATRIC" id="fig|1125725.3.peg.2424"/>
<reference evidence="5 6" key="1">
    <citation type="submission" date="2013-08" db="EMBL/GenBank/DDBJ databases">
        <authorList>
            <person name="Durkin A.S."/>
            <person name="Haft D.R."/>
            <person name="McCorrison J."/>
            <person name="Torralba M."/>
            <person name="Gillis M."/>
            <person name="Haft D.H."/>
            <person name="Methe B."/>
            <person name="Sutton G."/>
            <person name="Nelson K.E."/>
        </authorList>
    </citation>
    <scope>NUCLEOTIDE SEQUENCE [LARGE SCALE GENOMIC DNA]</scope>
    <source>
        <strain evidence="4 6">ATCC 35536</strain>
        <strain evidence="3 5">VPI DR56BR1116</strain>
    </source>
</reference>
<dbReference type="STRING" id="1125725.HMPREF1325_1124"/>
<dbReference type="InterPro" id="IPR059177">
    <property type="entry name" value="GH29D-like_dom"/>
</dbReference>
<protein>
    <submittedName>
        <fullName evidence="3">Chitobiase/beta-hexosaminidase C-terminal domain protein</fullName>
    </submittedName>
</protein>
<dbReference type="EMBL" id="AVQI01000008">
    <property type="protein sequence ID" value="ERK04886.1"/>
    <property type="molecule type" value="Genomic_DNA"/>
</dbReference>
<dbReference type="RefSeq" id="WP_021331417.1">
    <property type="nucleotide sequence ID" value="NZ_AUZJ01000064.1"/>
</dbReference>
<sequence length="695" mass="74337">MKKCVCFIVLTALVFAVVSADVKIINPVKGVWANKQSLVLELSEGESAYYSLNGSDPRESGFAYDGPVALDVSGDVEVRIASVDASGVFREYRVSYTVAPVPFPASYSMSAVGDAVASGILDYTAGDVLSLPPELDYSLGGVPESFQKGRAISYGAGCILSRCIPCVLTDGTGKWRFIIKTKPALSGSFGMRDVPFQITDWNTLSFTNDAFIYRVDNAYWTSGKERVALDRTISHTISWQSVAVAPGNPISFFVLPPKPEVDVERREDGSETIVLSGGAGFRFGIEPEKGQGTVLFETAELDTFFGDEVSGVFTAGVYYDGVYQGTLSVPYSIDRRSPSVPVFLSSAESFYSRRAVKLSLTGDGQSDLFIAVSNPVMFSGTMTKKDAASLIDVVEADDFVPFTSPLTLDSPSEDAVYYKICAYAADRSGNKSAYTLYDVVVDKYDYYIDASADKNCADGTRDDPYVSLADCLAAVGDNRFANITISGTLAVSEEETVIASNCVLRGDGDARLVFGVGSFITVRSASLALLNLIVRRDDTGVKRKINNPLIRLEHSVLVSEDCEIGASFAESGSVISADTSVVTINGCGITSSAERYSSCISAVASKLKIIDSRISTIAQTAVNFSVQDGEFELRSSSCRVTGSYGRATELFGGKSKITGNSFAADLRYSGASLDAVYTDAKNISLEYGGNTESGY</sequence>
<accession>U1GNW5</accession>
<gene>
    <name evidence="4" type="ORF">HMPREF0860_1262</name>
    <name evidence="3" type="ORF">HMPREF1325_1124</name>
</gene>
<dbReference type="Pfam" id="PF13290">
    <property type="entry name" value="CHB_HEX_C_1"/>
    <property type="match status" value="1"/>
</dbReference>
<name>U1GNW5_TRESO</name>
<keyword evidence="6" id="KW-1185">Reference proteome</keyword>
<dbReference type="EMBL" id="AUZJ01000064">
    <property type="protein sequence ID" value="ERF59685.1"/>
    <property type="molecule type" value="Genomic_DNA"/>
</dbReference>
<evidence type="ECO:0000313" key="3">
    <source>
        <dbReference type="EMBL" id="ERF59685.1"/>
    </source>
</evidence>
<dbReference type="SUPFAM" id="SSF51126">
    <property type="entry name" value="Pectin lyase-like"/>
    <property type="match status" value="1"/>
</dbReference>
<feature type="chain" id="PRO_5004611975" evidence="1">
    <location>
        <begin position="21"/>
        <end position="695"/>
    </location>
</feature>
<evidence type="ECO:0000313" key="4">
    <source>
        <dbReference type="EMBL" id="ERK04886.1"/>
    </source>
</evidence>
<evidence type="ECO:0000313" key="5">
    <source>
        <dbReference type="Proteomes" id="UP000016412"/>
    </source>
</evidence>
<dbReference type="OrthoDB" id="362460at2"/>
<keyword evidence="1" id="KW-0732">Signal</keyword>
<evidence type="ECO:0000313" key="6">
    <source>
        <dbReference type="Proteomes" id="UP000016646"/>
    </source>
</evidence>
<evidence type="ECO:0000259" key="2">
    <source>
        <dbReference type="Pfam" id="PF13290"/>
    </source>
</evidence>
<dbReference type="Proteomes" id="UP000016412">
    <property type="component" value="Unassembled WGS sequence"/>
</dbReference>
<dbReference type="InterPro" id="IPR011050">
    <property type="entry name" value="Pectin_lyase_fold/virulence"/>
</dbReference>